<accession>A0A1G1Y9D2</accession>
<organism evidence="1 2">
    <name type="scientific">Candidatus Buchananbacteria bacterium RIFCSPHIGHO2_01_FULL_46_12</name>
    <dbReference type="NCBI Taxonomy" id="1797536"/>
    <lineage>
        <taxon>Bacteria</taxon>
        <taxon>Candidatus Buchananiibacteriota</taxon>
    </lineage>
</organism>
<proteinExistence type="predicted"/>
<evidence type="ECO:0000313" key="2">
    <source>
        <dbReference type="Proteomes" id="UP000178432"/>
    </source>
</evidence>
<evidence type="ECO:0000313" key="1">
    <source>
        <dbReference type="EMBL" id="OGY48436.1"/>
    </source>
</evidence>
<gene>
    <name evidence="1" type="ORF">A2663_02030</name>
</gene>
<reference evidence="1 2" key="1">
    <citation type="journal article" date="2016" name="Nat. Commun.">
        <title>Thousands of microbial genomes shed light on interconnected biogeochemical processes in an aquifer system.</title>
        <authorList>
            <person name="Anantharaman K."/>
            <person name="Brown C.T."/>
            <person name="Hug L.A."/>
            <person name="Sharon I."/>
            <person name="Castelle C.J."/>
            <person name="Probst A.J."/>
            <person name="Thomas B.C."/>
            <person name="Singh A."/>
            <person name="Wilkins M.J."/>
            <person name="Karaoz U."/>
            <person name="Brodie E.L."/>
            <person name="Williams K.H."/>
            <person name="Hubbard S.S."/>
            <person name="Banfield J.F."/>
        </authorList>
    </citation>
    <scope>NUCLEOTIDE SEQUENCE [LARGE SCALE GENOMIC DNA]</scope>
</reference>
<protein>
    <submittedName>
        <fullName evidence="1">Uncharacterized protein</fullName>
    </submittedName>
</protein>
<dbReference type="AlphaFoldDB" id="A0A1G1Y9D2"/>
<dbReference type="EMBL" id="MHIF01000012">
    <property type="protein sequence ID" value="OGY48436.1"/>
    <property type="molecule type" value="Genomic_DNA"/>
</dbReference>
<name>A0A1G1Y9D2_9BACT</name>
<sequence>MIYEFVKGKNMKKLKLPKLSGVRKFITGESRYCQRCGKESFTLYEVDQNNGMKNKLQYCKSCAEKAKN</sequence>
<dbReference type="Proteomes" id="UP000178432">
    <property type="component" value="Unassembled WGS sequence"/>
</dbReference>
<comment type="caution">
    <text evidence="1">The sequence shown here is derived from an EMBL/GenBank/DDBJ whole genome shotgun (WGS) entry which is preliminary data.</text>
</comment>